<keyword evidence="1" id="KW-0732">Signal</keyword>
<reference evidence="2" key="1">
    <citation type="submission" date="2022-07" db="EMBL/GenBank/DDBJ databases">
        <authorList>
            <person name="Trinca V."/>
            <person name="Uliana J.V.C."/>
            <person name="Torres T.T."/>
            <person name="Ward R.J."/>
            <person name="Monesi N."/>
        </authorList>
    </citation>
    <scope>NUCLEOTIDE SEQUENCE</scope>
    <source>
        <strain evidence="2">HSMRA1968</strain>
        <tissue evidence="2">Whole embryos</tissue>
    </source>
</reference>
<feature type="signal peptide" evidence="1">
    <location>
        <begin position="1"/>
        <end position="24"/>
    </location>
</feature>
<evidence type="ECO:0000256" key="1">
    <source>
        <dbReference type="SAM" id="SignalP"/>
    </source>
</evidence>
<evidence type="ECO:0000313" key="2">
    <source>
        <dbReference type="EMBL" id="KAJ6644103.1"/>
    </source>
</evidence>
<dbReference type="Proteomes" id="UP001151699">
    <property type="component" value="Chromosome B"/>
</dbReference>
<dbReference type="OrthoDB" id="6617171at2759"/>
<accession>A0A9Q0N5T2</accession>
<dbReference type="EMBL" id="WJQU01000002">
    <property type="protein sequence ID" value="KAJ6644103.1"/>
    <property type="molecule type" value="Genomic_DNA"/>
</dbReference>
<evidence type="ECO:0000313" key="3">
    <source>
        <dbReference type="Proteomes" id="UP001151699"/>
    </source>
</evidence>
<protein>
    <recommendedName>
        <fullName evidence="4">LAGLIDADG homing endonuclease</fullName>
    </recommendedName>
</protein>
<feature type="chain" id="PRO_5040229744" description="LAGLIDADG homing endonuclease" evidence="1">
    <location>
        <begin position="25"/>
        <end position="139"/>
    </location>
</feature>
<keyword evidence="3" id="KW-1185">Reference proteome</keyword>
<dbReference type="AlphaFoldDB" id="A0A9Q0N5T2"/>
<gene>
    <name evidence="2" type="ORF">Bhyg_09069</name>
</gene>
<name>A0A9Q0N5T2_9DIPT</name>
<organism evidence="2 3">
    <name type="scientific">Pseudolycoriella hygida</name>
    <dbReference type="NCBI Taxonomy" id="35572"/>
    <lineage>
        <taxon>Eukaryota</taxon>
        <taxon>Metazoa</taxon>
        <taxon>Ecdysozoa</taxon>
        <taxon>Arthropoda</taxon>
        <taxon>Hexapoda</taxon>
        <taxon>Insecta</taxon>
        <taxon>Pterygota</taxon>
        <taxon>Neoptera</taxon>
        <taxon>Endopterygota</taxon>
        <taxon>Diptera</taxon>
        <taxon>Nematocera</taxon>
        <taxon>Sciaroidea</taxon>
        <taxon>Sciaridae</taxon>
        <taxon>Pseudolycoriella</taxon>
    </lineage>
</organism>
<sequence>MKMKLLHLLGLATLLPILLPFTEGTLDLSNLDLGNVKFFKYPQLTRTGELIYGRHQPFNIIDPFDNYNRVKAMMTYFADVLFGGVKYKREIAVYFNPDAGAKSRSNFRQKYGNRGEKLVAALGNAFNTNGFVHRKQWRK</sequence>
<proteinExistence type="predicted"/>
<evidence type="ECO:0008006" key="4">
    <source>
        <dbReference type="Google" id="ProtNLM"/>
    </source>
</evidence>
<comment type="caution">
    <text evidence="2">The sequence shown here is derived from an EMBL/GenBank/DDBJ whole genome shotgun (WGS) entry which is preliminary data.</text>
</comment>